<name>A0A7V9Z2B1_9BACL</name>
<comment type="caution">
    <text evidence="2">The sequence shown here is derived from an EMBL/GenBank/DDBJ whole genome shotgun (WGS) entry which is preliminary data.</text>
</comment>
<reference evidence="2 3" key="1">
    <citation type="submission" date="2020-07" db="EMBL/GenBank/DDBJ databases">
        <title>Genomic Encyclopedia of Type Strains, Phase IV (KMG-IV): sequencing the most valuable type-strain genomes for metagenomic binning, comparative biology and taxonomic classification.</title>
        <authorList>
            <person name="Goeker M."/>
        </authorList>
    </citation>
    <scope>NUCLEOTIDE SEQUENCE [LARGE SCALE GENOMIC DNA]</scope>
    <source>
        <strain evidence="2 3">DSM 25220</strain>
    </source>
</reference>
<dbReference type="AlphaFoldDB" id="A0A7V9Z2B1"/>
<gene>
    <name evidence="2" type="ORF">HNQ85_003076</name>
</gene>
<protein>
    <submittedName>
        <fullName evidence="2">Uncharacterized protein</fullName>
    </submittedName>
</protein>
<evidence type="ECO:0000256" key="1">
    <source>
        <dbReference type="SAM" id="MobiDB-lite"/>
    </source>
</evidence>
<sequence>MAKKGRQNKVSQEVANPTVSSADAEWQKTASIQQNNPKNRKAEAP</sequence>
<proteinExistence type="predicted"/>
<keyword evidence="3" id="KW-1185">Reference proteome</keyword>
<dbReference type="RefSeq" id="WP_181538549.1">
    <property type="nucleotide sequence ID" value="NZ_JACDUU010000008.1"/>
</dbReference>
<feature type="compositionally biased region" description="Polar residues" evidence="1">
    <location>
        <begin position="8"/>
        <end position="21"/>
    </location>
</feature>
<feature type="compositionally biased region" description="Polar residues" evidence="1">
    <location>
        <begin position="28"/>
        <end position="37"/>
    </location>
</feature>
<organism evidence="2 3">
    <name type="scientific">[Anoxybacillus] calidus</name>
    <dbReference type="NCBI Taxonomy" id="575178"/>
    <lineage>
        <taxon>Bacteria</taxon>
        <taxon>Bacillati</taxon>
        <taxon>Bacillota</taxon>
        <taxon>Bacilli</taxon>
        <taxon>Bacillales</taxon>
        <taxon>Anoxybacillaceae</taxon>
        <taxon>Paranoxybacillus</taxon>
    </lineage>
</organism>
<evidence type="ECO:0000313" key="3">
    <source>
        <dbReference type="Proteomes" id="UP000580891"/>
    </source>
</evidence>
<dbReference type="EMBL" id="JACDUU010000008">
    <property type="protein sequence ID" value="MBA2872764.1"/>
    <property type="molecule type" value="Genomic_DNA"/>
</dbReference>
<feature type="region of interest" description="Disordered" evidence="1">
    <location>
        <begin position="1"/>
        <end position="45"/>
    </location>
</feature>
<evidence type="ECO:0000313" key="2">
    <source>
        <dbReference type="EMBL" id="MBA2872764.1"/>
    </source>
</evidence>
<dbReference type="Proteomes" id="UP000580891">
    <property type="component" value="Unassembled WGS sequence"/>
</dbReference>
<accession>A0A7V9Z2B1</accession>